<evidence type="ECO:0000313" key="2">
    <source>
        <dbReference type="Proteomes" id="UP001054945"/>
    </source>
</evidence>
<organism evidence="1 2">
    <name type="scientific">Caerostris extrusa</name>
    <name type="common">Bark spider</name>
    <name type="synonym">Caerostris bankana</name>
    <dbReference type="NCBI Taxonomy" id="172846"/>
    <lineage>
        <taxon>Eukaryota</taxon>
        <taxon>Metazoa</taxon>
        <taxon>Ecdysozoa</taxon>
        <taxon>Arthropoda</taxon>
        <taxon>Chelicerata</taxon>
        <taxon>Arachnida</taxon>
        <taxon>Araneae</taxon>
        <taxon>Araneomorphae</taxon>
        <taxon>Entelegynae</taxon>
        <taxon>Araneoidea</taxon>
        <taxon>Araneidae</taxon>
        <taxon>Caerostris</taxon>
    </lineage>
</organism>
<keyword evidence="2" id="KW-1185">Reference proteome</keyword>
<dbReference type="EMBL" id="BPLR01011727">
    <property type="protein sequence ID" value="GIY48563.1"/>
    <property type="molecule type" value="Genomic_DNA"/>
</dbReference>
<dbReference type="AlphaFoldDB" id="A0AAV4TPS3"/>
<name>A0AAV4TPS3_CAEEX</name>
<dbReference type="Proteomes" id="UP001054945">
    <property type="component" value="Unassembled WGS sequence"/>
</dbReference>
<gene>
    <name evidence="1" type="ORF">CEXT_567841</name>
</gene>
<protein>
    <submittedName>
        <fullName evidence="1">Uncharacterized protein</fullName>
    </submittedName>
</protein>
<comment type="caution">
    <text evidence="1">The sequence shown here is derived from an EMBL/GenBank/DDBJ whole genome shotgun (WGS) entry which is preliminary data.</text>
</comment>
<reference evidence="1 2" key="1">
    <citation type="submission" date="2021-06" db="EMBL/GenBank/DDBJ databases">
        <title>Caerostris extrusa draft genome.</title>
        <authorList>
            <person name="Kono N."/>
            <person name="Arakawa K."/>
        </authorList>
    </citation>
    <scope>NUCLEOTIDE SEQUENCE [LARGE SCALE GENOMIC DNA]</scope>
</reference>
<sequence>MWSLRLPGCVSPWATDGFIGDASDEANDATTSAPTKALTCRIVARFYSMFGEQGQSSVLEEVTHSQ</sequence>
<proteinExistence type="predicted"/>
<evidence type="ECO:0000313" key="1">
    <source>
        <dbReference type="EMBL" id="GIY48563.1"/>
    </source>
</evidence>
<accession>A0AAV4TPS3</accession>